<evidence type="ECO:0000313" key="2">
    <source>
        <dbReference type="Proteomes" id="UP000631114"/>
    </source>
</evidence>
<dbReference type="EMBL" id="JADFTS010000002">
    <property type="protein sequence ID" value="KAF9620474.1"/>
    <property type="molecule type" value="Genomic_DNA"/>
</dbReference>
<protein>
    <submittedName>
        <fullName evidence="1">Uncharacterized protein</fullName>
    </submittedName>
</protein>
<organism evidence="1 2">
    <name type="scientific">Coptis chinensis</name>
    <dbReference type="NCBI Taxonomy" id="261450"/>
    <lineage>
        <taxon>Eukaryota</taxon>
        <taxon>Viridiplantae</taxon>
        <taxon>Streptophyta</taxon>
        <taxon>Embryophyta</taxon>
        <taxon>Tracheophyta</taxon>
        <taxon>Spermatophyta</taxon>
        <taxon>Magnoliopsida</taxon>
        <taxon>Ranunculales</taxon>
        <taxon>Ranunculaceae</taxon>
        <taxon>Coptidoideae</taxon>
        <taxon>Coptis</taxon>
    </lineage>
</organism>
<evidence type="ECO:0000313" key="1">
    <source>
        <dbReference type="EMBL" id="KAF9620474.1"/>
    </source>
</evidence>
<dbReference type="Proteomes" id="UP000631114">
    <property type="component" value="Unassembled WGS sequence"/>
</dbReference>
<reference evidence="1 2" key="1">
    <citation type="submission" date="2020-10" db="EMBL/GenBank/DDBJ databases">
        <title>The Coptis chinensis genome and diversification of protoberbering-type alkaloids.</title>
        <authorList>
            <person name="Wang B."/>
            <person name="Shu S."/>
            <person name="Song C."/>
            <person name="Liu Y."/>
        </authorList>
    </citation>
    <scope>NUCLEOTIDE SEQUENCE [LARGE SCALE GENOMIC DNA]</scope>
    <source>
        <strain evidence="1">HL-2020</strain>
        <tissue evidence="1">Leaf</tissue>
    </source>
</reference>
<dbReference type="AlphaFoldDB" id="A0A835INI8"/>
<name>A0A835INI8_9MAGN</name>
<proteinExistence type="predicted"/>
<comment type="caution">
    <text evidence="1">The sequence shown here is derived from an EMBL/GenBank/DDBJ whole genome shotgun (WGS) entry which is preliminary data.</text>
</comment>
<gene>
    <name evidence="1" type="ORF">IFM89_013091</name>
</gene>
<sequence>MVHSQNDFNIDARALCEKWKVIYPVFPPWAWVPYPRPFGAASRQVEGYLSLEGFCCPKSIEGEIDNGSSSKEEATCPERKKSLMMQHWYTFQFLYDYFVCKKSDSLYAIIEGRKRNSVLYKCCINYRTSTGSFLVELYANSSFLSSF</sequence>
<keyword evidence="2" id="KW-1185">Reference proteome</keyword>
<accession>A0A835INI8</accession>
<dbReference type="OrthoDB" id="4089664at2759"/>